<dbReference type="EMBL" id="RQPJ01000003">
    <property type="protein sequence ID" value="RTE54127.1"/>
    <property type="molecule type" value="Genomic_DNA"/>
</dbReference>
<dbReference type="InterPro" id="IPR048098">
    <property type="entry name" value="MobB"/>
</dbReference>
<dbReference type="InterPro" id="IPR043766">
    <property type="entry name" value="BfmA-like"/>
</dbReference>
<reference evidence="1 2" key="1">
    <citation type="submission" date="2018-11" db="EMBL/GenBank/DDBJ databases">
        <title>Arenibacter aquaticus sp.nov., a marine bacterium isolated from surface seawater in the South China Sea.</title>
        <authorList>
            <person name="Guo J."/>
            <person name="Sun J."/>
        </authorList>
    </citation>
    <scope>NUCLEOTIDE SEQUENCE [LARGE SCALE GENOMIC DNA]</scope>
    <source>
        <strain evidence="1 2">GUO666</strain>
    </source>
</reference>
<name>A0A430K521_9FLAO</name>
<evidence type="ECO:0000313" key="2">
    <source>
        <dbReference type="Proteomes" id="UP000267585"/>
    </source>
</evidence>
<dbReference type="RefSeq" id="WP_126162115.1">
    <property type="nucleotide sequence ID" value="NZ_RQPJ01000003.1"/>
</dbReference>
<gene>
    <name evidence="1" type="ORF">EHW67_09395</name>
</gene>
<keyword evidence="2" id="KW-1185">Reference proteome</keyword>
<protein>
    <submittedName>
        <fullName evidence="1">Mobilization protein</fullName>
    </submittedName>
</protein>
<dbReference type="NCBIfam" id="NF041495">
    <property type="entry name" value="MobB_relaxase"/>
    <property type="match status" value="1"/>
</dbReference>
<organism evidence="1 2">
    <name type="scientific">Arenibacter aquaticus</name>
    <dbReference type="NCBI Taxonomy" id="2489054"/>
    <lineage>
        <taxon>Bacteria</taxon>
        <taxon>Pseudomonadati</taxon>
        <taxon>Bacteroidota</taxon>
        <taxon>Flavobacteriia</taxon>
        <taxon>Flavobacteriales</taxon>
        <taxon>Flavobacteriaceae</taxon>
        <taxon>Arenibacter</taxon>
    </lineage>
</organism>
<accession>A0A430K521</accession>
<sequence>MYISITKQHLNETFSQSCSDFVAYLQKENEGKQPELQEHFFGRRHDRIDPEKVIKEIDGNTAKLKKREPKFFSITINPSKRELKHINNDPKLLKQYVREVMKDYAASFYRDRPVSVNNIKYYAKVEYERTFKGFDKEVKENQPYRAKIVKLEHDLRKVERGELTTDVKSIKKKIARLNKNIPHRINGEVVAQGMKKPGLQTHVHIIVSRKDISNRYSLSPGSKYRESETVLNGKIVKRGFNRDRFYAAAEKRFDTLFKYNRNYVESYSAHKAFVKDPKKYFAHLLGLPVNERSAAFKILGTAGVQVPRLNIPTNKVEVALKAIKQFKKTVDVAKSSSTIGL</sequence>
<comment type="caution">
    <text evidence="1">The sequence shown here is derived from an EMBL/GenBank/DDBJ whole genome shotgun (WGS) entry which is preliminary data.</text>
</comment>
<dbReference type="OrthoDB" id="1404627at2"/>
<dbReference type="AlphaFoldDB" id="A0A430K521"/>
<dbReference type="Proteomes" id="UP000267585">
    <property type="component" value="Unassembled WGS sequence"/>
</dbReference>
<dbReference type="Pfam" id="PF18976">
    <property type="entry name" value="DUF5712"/>
    <property type="match status" value="1"/>
</dbReference>
<evidence type="ECO:0000313" key="1">
    <source>
        <dbReference type="EMBL" id="RTE54127.1"/>
    </source>
</evidence>
<proteinExistence type="predicted"/>